<evidence type="ECO:0000259" key="4">
    <source>
        <dbReference type="Pfam" id="PF22672"/>
    </source>
</evidence>
<feature type="region of interest" description="Disordered" evidence="1">
    <location>
        <begin position="416"/>
        <end position="487"/>
    </location>
</feature>
<feature type="domain" description="Duffy-binding-like" evidence="2">
    <location>
        <begin position="276"/>
        <end position="422"/>
    </location>
</feature>
<proteinExistence type="predicted"/>
<dbReference type="EMBL" id="GG700990">
    <property type="protein sequence ID" value="KOB64093.1"/>
    <property type="molecule type" value="Genomic_DNA"/>
</dbReference>
<dbReference type="InterPro" id="IPR054595">
    <property type="entry name" value="DBL_C"/>
</dbReference>
<dbReference type="KEGG" id="pfh:PFHG_05483"/>
<evidence type="ECO:0000259" key="2">
    <source>
        <dbReference type="Pfam" id="PF03011"/>
    </source>
</evidence>
<organism evidence="5 6">
    <name type="scientific">Plasmodium falciparum (isolate HB3)</name>
    <dbReference type="NCBI Taxonomy" id="137071"/>
    <lineage>
        <taxon>Eukaryota</taxon>
        <taxon>Sar</taxon>
        <taxon>Alveolata</taxon>
        <taxon>Apicomplexa</taxon>
        <taxon>Aconoidasida</taxon>
        <taxon>Haemosporida</taxon>
        <taxon>Plasmodiidae</taxon>
        <taxon>Plasmodium</taxon>
        <taxon>Plasmodium (Laverania)</taxon>
    </lineage>
</organism>
<reference evidence="6" key="2">
    <citation type="submission" date="2006-03" db="EMBL/GenBank/DDBJ databases">
        <title>The genome sequence of the Plasmodium falciparum HB3.</title>
        <authorList>
            <consortium name="The Broad Institute Genome Sequencing Platform"/>
            <person name="Birren B."/>
            <person name="Lander E."/>
            <person name="Galagan J."/>
            <person name="Nusbaum C."/>
            <person name="Devon K."/>
            <person name="Henn M."/>
            <person name="Jaffe D."/>
            <person name="Butler J."/>
            <person name="Alvarez P."/>
            <person name="Gnerre S."/>
            <person name="Grabherr M."/>
            <person name="Kleber M."/>
            <person name="Mauceli E."/>
            <person name="Brockman W."/>
            <person name="MacCallum I.A."/>
            <person name="Rounsley S."/>
            <person name="Young S."/>
            <person name="LaButti K."/>
            <person name="Pushparaj V."/>
            <person name="DeCaprio D."/>
            <person name="Crawford M."/>
            <person name="Koehrsen M."/>
            <person name="Engels R."/>
            <person name="Montgomery P."/>
            <person name="Pearson M."/>
            <person name="Howarth C."/>
            <person name="Larson L."/>
            <person name="Luoma S."/>
            <person name="White J."/>
            <person name="Kodira C."/>
            <person name="Zeng Q."/>
            <person name="Oleary S."/>
            <person name="Yandava C."/>
            <person name="Alvarado L."/>
            <person name="Wirth D."/>
            <person name="Volkman S."/>
            <person name="Hartl D."/>
        </authorList>
    </citation>
    <scope>NUCLEOTIDE SEQUENCE [LARGE SCALE GENOMIC DNA]</scope>
</reference>
<dbReference type="Proteomes" id="UP000054289">
    <property type="component" value="Unassembled WGS sequence"/>
</dbReference>
<sequence>MDVPTNLDYVPQFLRWYDEWAEEFCRIKNIKIGKVKNACRGEKHEKDCSREGYDCRKTNIKRNEIFVDLDCPRCEKACTSYNEWIENKQKEFNKQKKKYEMEFNGTQSHGNLVNGSYDKRFYNELKNTNKHDSFFELLNKGKICENVHEKNKIDHNYLEKTFSRSEYCKSCPILGAECKNGQCNSFNDITCTYVKGFPNRITDKNNDAFVIDILLNDNKIKKLSPELKGDFNDCDLFKTLRKQNWNCKYKCNLHVCELKNFYRGIDDERFVSIDVLIKRWLQYFLKDYNKIKEKLNRCMNNEKKQLLCIKDCYKKCDCVEKWITKKRGEWQNIKERYLKRYRVKNEDIADELKEFLKQDLFTNYVKNALEEGETLDKMKEPDGCNELNKPNRTPCKNNDVITILLNRLKKKIETCKSQHKESNNQNCLKTLPPPPRPRGRRLPPRRRRVVRRVRVPRARQGGEREAVEKKEEDRKDEELFQDTDRKG</sequence>
<dbReference type="Pfam" id="PF22672">
    <property type="entry name" value="DBL_C"/>
    <property type="match status" value="1"/>
</dbReference>
<name>A0A0L7KL70_PLAFX</name>
<feature type="domain" description="Cysteine-rich interdomain region 1 gamma" evidence="3">
    <location>
        <begin position="210"/>
        <end position="260"/>
    </location>
</feature>
<dbReference type="SUPFAM" id="SSF140924">
    <property type="entry name" value="Duffy binding domain-like"/>
    <property type="match status" value="2"/>
</dbReference>
<dbReference type="Gene3D" id="1.20.58.830">
    <property type="match status" value="1"/>
</dbReference>
<feature type="domain" description="Duffy-binding-like" evidence="4">
    <location>
        <begin position="19"/>
        <end position="166"/>
    </location>
</feature>
<evidence type="ECO:0000313" key="6">
    <source>
        <dbReference type="Proteomes" id="UP000054289"/>
    </source>
</evidence>
<evidence type="ECO:0000256" key="1">
    <source>
        <dbReference type="SAM" id="MobiDB-lite"/>
    </source>
</evidence>
<evidence type="ECO:0000313" key="5">
    <source>
        <dbReference type="EMBL" id="KOB64093.1"/>
    </source>
</evidence>
<dbReference type="Pfam" id="PF03011">
    <property type="entry name" value="PFEMP"/>
    <property type="match status" value="1"/>
</dbReference>
<dbReference type="AlphaFoldDB" id="A0A0L7KL70"/>
<accession>A0A0L7KL70</accession>
<dbReference type="FunFam" id="1.20.58.1930:FF:000001">
    <property type="entry name" value="Erythrocyte membrane protein 1, PfEMP1"/>
    <property type="match status" value="1"/>
</dbReference>
<feature type="compositionally biased region" description="Basic and acidic residues" evidence="1">
    <location>
        <begin position="460"/>
        <end position="487"/>
    </location>
</feature>
<dbReference type="InterPro" id="IPR004258">
    <property type="entry name" value="DBL"/>
</dbReference>
<evidence type="ECO:0000259" key="3">
    <source>
        <dbReference type="Pfam" id="PF18562"/>
    </source>
</evidence>
<dbReference type="InterPro" id="IPR041480">
    <property type="entry name" value="CIDR1_gamma"/>
</dbReference>
<gene>
    <name evidence="5" type="ORF">PFHG_05483</name>
</gene>
<dbReference type="Pfam" id="PF18562">
    <property type="entry name" value="CIDR1_gamma"/>
    <property type="match status" value="1"/>
</dbReference>
<reference evidence="5 6" key="1">
    <citation type="submission" date="2006-03" db="EMBL/GenBank/DDBJ databases">
        <title>Annotation of Plasmodium falciparum HB3.</title>
        <authorList>
            <consortium name="The Broad Institute Genome Sequencing Platform"/>
            <person name="Volkman S.K."/>
            <person name="Neafsey D.E."/>
            <person name="Dash A.P."/>
            <person name="Chitnis C.E."/>
            <person name="Hartl D.L."/>
            <person name="Young S.K."/>
            <person name="Zeng Q."/>
            <person name="Koehrsen M."/>
            <person name="Alvarado L."/>
            <person name="Berlin A."/>
            <person name="Borenstein D."/>
            <person name="Chapman S.B."/>
            <person name="Chen Z."/>
            <person name="Engels R."/>
            <person name="Freedman E."/>
            <person name="Gellesch M."/>
            <person name="Goldberg J."/>
            <person name="Griggs A."/>
            <person name="Gujja S."/>
            <person name="Heilman E.R."/>
            <person name="Heiman D.I."/>
            <person name="Howarth C."/>
            <person name="Jen D."/>
            <person name="Larson L."/>
            <person name="Mehta T."/>
            <person name="Neiman D."/>
            <person name="Park D."/>
            <person name="Pearson M."/>
            <person name="Roberts A."/>
            <person name="Saif S."/>
            <person name="Shea T."/>
            <person name="Shenoy N."/>
            <person name="Sisk P."/>
            <person name="Stolte C."/>
            <person name="Sykes S."/>
            <person name="Walk T."/>
            <person name="White J."/>
            <person name="Yandava C."/>
            <person name="Haas B."/>
            <person name="Henn M.R."/>
            <person name="Nusbaum C."/>
            <person name="Birren B."/>
        </authorList>
    </citation>
    <scope>NUCLEOTIDE SEQUENCE [LARGE SCALE GENOMIC DNA]</scope>
    <source>
        <strain evidence="5">HB3</strain>
    </source>
</reference>
<dbReference type="Gene3D" id="1.20.58.1930">
    <property type="match status" value="1"/>
</dbReference>
<protein>
    <submittedName>
        <fullName evidence="5">PfEMP1</fullName>
    </submittedName>
</protein>
<feature type="compositionally biased region" description="Basic residues" evidence="1">
    <location>
        <begin position="437"/>
        <end position="457"/>
    </location>
</feature>